<sequence>MAPGISCHSAWTYVLKHEMYRSTIHDMKFRMRPAVTTRTLRPGKPSRRLVLSQGKNIFSTLSTRRPCTRCGKYVLSYTQSEFFIVFVPFLMSASYSPSFGNF</sequence>
<reference evidence="1 2" key="1">
    <citation type="journal article" date="2012" name="BMC Genomics">
        <title>Comparative genomics of the white-rot fungi, Phanerochaete carnosa and P. chrysosporium, to elucidate the genetic basis of the distinct wood types they colonize.</title>
        <authorList>
            <person name="Suzuki H."/>
            <person name="MacDonald J."/>
            <person name="Syed K."/>
            <person name="Salamov A."/>
            <person name="Hori C."/>
            <person name="Aerts A."/>
            <person name="Henrissat B."/>
            <person name="Wiebenga A."/>
            <person name="vanKuyk P.A."/>
            <person name="Barry K."/>
            <person name="Lindquist E."/>
            <person name="LaButti K."/>
            <person name="Lapidus A."/>
            <person name="Lucas S."/>
            <person name="Coutinho P."/>
            <person name="Gong Y."/>
            <person name="Samejima M."/>
            <person name="Mahadevan R."/>
            <person name="Abou-Zaid M."/>
            <person name="de Vries R.P."/>
            <person name="Igarashi K."/>
            <person name="Yadav J.S."/>
            <person name="Grigoriev I.V."/>
            <person name="Master E.R."/>
        </authorList>
    </citation>
    <scope>NUCLEOTIDE SEQUENCE [LARGE SCALE GENOMIC DNA]</scope>
    <source>
        <strain evidence="1 2">HHB-10118-sp</strain>
    </source>
</reference>
<dbReference type="AlphaFoldDB" id="K5VRB8"/>
<name>K5VRB8_PHACS</name>
<evidence type="ECO:0000313" key="1">
    <source>
        <dbReference type="EMBL" id="EKM54023.1"/>
    </source>
</evidence>
<dbReference type="InParanoid" id="K5VRB8"/>
<protein>
    <submittedName>
        <fullName evidence="1">Uncharacterized protein</fullName>
    </submittedName>
</protein>
<dbReference type="GeneID" id="18916897"/>
<proteinExistence type="predicted"/>
<dbReference type="EMBL" id="JH930473">
    <property type="protein sequence ID" value="EKM54023.1"/>
    <property type="molecule type" value="Genomic_DNA"/>
</dbReference>
<dbReference type="RefSeq" id="XP_007396728.1">
    <property type="nucleotide sequence ID" value="XM_007396666.1"/>
</dbReference>
<evidence type="ECO:0000313" key="2">
    <source>
        <dbReference type="Proteomes" id="UP000008370"/>
    </source>
</evidence>
<organism evidence="1 2">
    <name type="scientific">Phanerochaete carnosa (strain HHB-10118-sp)</name>
    <name type="common">White-rot fungus</name>
    <name type="synonym">Peniophora carnosa</name>
    <dbReference type="NCBI Taxonomy" id="650164"/>
    <lineage>
        <taxon>Eukaryota</taxon>
        <taxon>Fungi</taxon>
        <taxon>Dikarya</taxon>
        <taxon>Basidiomycota</taxon>
        <taxon>Agaricomycotina</taxon>
        <taxon>Agaricomycetes</taxon>
        <taxon>Polyporales</taxon>
        <taxon>Phanerochaetaceae</taxon>
        <taxon>Phanerochaete</taxon>
    </lineage>
</organism>
<gene>
    <name evidence="1" type="ORF">PHACADRAFT_257605</name>
</gene>
<dbReference type="Proteomes" id="UP000008370">
    <property type="component" value="Unassembled WGS sequence"/>
</dbReference>
<keyword evidence="2" id="KW-1185">Reference proteome</keyword>
<dbReference type="KEGG" id="pco:PHACADRAFT_257605"/>
<accession>K5VRB8</accession>
<dbReference type="HOGENOM" id="CLU_2278444_0_0_1"/>